<dbReference type="Proteomes" id="UP000179636">
    <property type="component" value="Unassembled WGS sequence"/>
</dbReference>
<dbReference type="PRINTS" id="PR00080">
    <property type="entry name" value="SDRFAMILY"/>
</dbReference>
<keyword evidence="6" id="KW-1185">Reference proteome</keyword>
<gene>
    <name evidence="5" type="ORF">BKG61_07735</name>
</gene>
<dbReference type="InterPro" id="IPR057326">
    <property type="entry name" value="KR_dom"/>
</dbReference>
<evidence type="ECO:0000256" key="2">
    <source>
        <dbReference type="ARBA" id="ARBA00023002"/>
    </source>
</evidence>
<evidence type="ECO:0000256" key="3">
    <source>
        <dbReference type="ARBA" id="ARBA00023027"/>
    </source>
</evidence>
<dbReference type="GO" id="GO:0016491">
    <property type="term" value="F:oxidoreductase activity"/>
    <property type="evidence" value="ECO:0007669"/>
    <property type="project" value="UniProtKB-KW"/>
</dbReference>
<dbReference type="PROSITE" id="PS00061">
    <property type="entry name" value="ADH_SHORT"/>
    <property type="match status" value="1"/>
</dbReference>
<accession>A0A1S1KEV5</accession>
<dbReference type="NCBIfam" id="NF005559">
    <property type="entry name" value="PRK07231.1"/>
    <property type="match status" value="1"/>
</dbReference>
<name>A0A1S1KEV5_9MYCO</name>
<proteinExistence type="inferred from homology"/>
<protein>
    <submittedName>
        <fullName evidence="5">Short-chain dehydrogenase</fullName>
    </submittedName>
</protein>
<keyword evidence="3" id="KW-0520">NAD</keyword>
<sequence length="253" mass="25438">MNDLNNRRAIVSGAARGIGLAIAQRLVAGGARVAIADIDGDGARSAATDLGNGCIGVTCDVRSTADVTAAVAAAVDAFGGLDLLVNNAGIEIAKPVIDITDEEFTRILDINVVGTFRFTKAAVPALAQAGGAAIVNMASVAGTAGGPLLSAYCASKGAVVRFTESAAIELRAAGIRVNAVCPGIVATEMADRLAAPIEAISPIPFDDLIALKQGRFGAPVDVAEMVAFLASSDAQFITGGHYLVDGGLTANLF</sequence>
<dbReference type="Pfam" id="PF13561">
    <property type="entry name" value="adh_short_C2"/>
    <property type="match status" value="1"/>
</dbReference>
<dbReference type="Gene3D" id="3.40.50.720">
    <property type="entry name" value="NAD(P)-binding Rossmann-like Domain"/>
    <property type="match status" value="1"/>
</dbReference>
<evidence type="ECO:0000256" key="1">
    <source>
        <dbReference type="ARBA" id="ARBA00006484"/>
    </source>
</evidence>
<organism evidence="5 6">
    <name type="scientific">Mycobacterium syngnathidarum</name>
    <dbReference type="NCBI Taxonomy" id="1908205"/>
    <lineage>
        <taxon>Bacteria</taxon>
        <taxon>Bacillati</taxon>
        <taxon>Actinomycetota</taxon>
        <taxon>Actinomycetes</taxon>
        <taxon>Mycobacteriales</taxon>
        <taxon>Mycobacteriaceae</taxon>
        <taxon>Mycobacterium</taxon>
    </lineage>
</organism>
<dbReference type="STRING" id="1908205.BKG60_26770"/>
<feature type="domain" description="Ketoreductase" evidence="4">
    <location>
        <begin position="7"/>
        <end position="183"/>
    </location>
</feature>
<dbReference type="SMART" id="SM00822">
    <property type="entry name" value="PKS_KR"/>
    <property type="match status" value="1"/>
</dbReference>
<dbReference type="InterPro" id="IPR020904">
    <property type="entry name" value="Sc_DH/Rdtase_CS"/>
</dbReference>
<dbReference type="SUPFAM" id="SSF51735">
    <property type="entry name" value="NAD(P)-binding Rossmann-fold domains"/>
    <property type="match status" value="1"/>
</dbReference>
<dbReference type="FunFam" id="3.40.50.720:FF:000084">
    <property type="entry name" value="Short-chain dehydrogenase reductase"/>
    <property type="match status" value="1"/>
</dbReference>
<evidence type="ECO:0000313" key="6">
    <source>
        <dbReference type="Proteomes" id="UP000179636"/>
    </source>
</evidence>
<dbReference type="RefSeq" id="WP_070944294.1">
    <property type="nucleotide sequence ID" value="NZ_MLHV01000005.1"/>
</dbReference>
<reference evidence="5 6" key="1">
    <citation type="submission" date="2016-10" db="EMBL/GenBank/DDBJ databases">
        <title>Evaluation of Human, Animal and Environmental Mycobacterium chelonae Isolates by Core Genome Phylogenomic Analysis, Targeted Gene Comparison, and Anti-microbial Susceptibility Patterns: A Tale of Mistaken Identities.</title>
        <authorList>
            <person name="Fogelson S.B."/>
            <person name="Camus A.C."/>
            <person name="Lorenz W."/>
            <person name="Vasireddy R."/>
            <person name="Vasireddy S."/>
            <person name="Smith T."/>
            <person name="Brown-Elliott B.A."/>
            <person name="Wallace R.J.Jr."/>
            <person name="Hasan N.A."/>
            <person name="Reischl U."/>
            <person name="Sanchez S."/>
        </authorList>
    </citation>
    <scope>NUCLEOTIDE SEQUENCE [LARGE SCALE GENOMIC DNA]</scope>
    <source>
        <strain evidence="5 6">24999</strain>
    </source>
</reference>
<dbReference type="CDD" id="cd05233">
    <property type="entry name" value="SDR_c"/>
    <property type="match status" value="1"/>
</dbReference>
<evidence type="ECO:0000313" key="5">
    <source>
        <dbReference type="EMBL" id="OHU05745.1"/>
    </source>
</evidence>
<comment type="similarity">
    <text evidence="1">Belongs to the short-chain dehydrogenases/reductases (SDR) family.</text>
</comment>
<dbReference type="OrthoDB" id="7064009at2"/>
<dbReference type="InterPro" id="IPR036291">
    <property type="entry name" value="NAD(P)-bd_dom_sf"/>
</dbReference>
<dbReference type="PRINTS" id="PR00081">
    <property type="entry name" value="GDHRDH"/>
</dbReference>
<dbReference type="AlphaFoldDB" id="A0A1S1KEV5"/>
<evidence type="ECO:0000259" key="4">
    <source>
        <dbReference type="SMART" id="SM00822"/>
    </source>
</evidence>
<dbReference type="PANTHER" id="PTHR24321">
    <property type="entry name" value="DEHYDROGENASES, SHORT CHAIN"/>
    <property type="match status" value="1"/>
</dbReference>
<dbReference type="PANTHER" id="PTHR24321:SF8">
    <property type="entry name" value="ESTRADIOL 17-BETA-DEHYDROGENASE 8-RELATED"/>
    <property type="match status" value="1"/>
</dbReference>
<comment type="caution">
    <text evidence="5">The sequence shown here is derived from an EMBL/GenBank/DDBJ whole genome shotgun (WGS) entry which is preliminary data.</text>
</comment>
<keyword evidence="2" id="KW-0560">Oxidoreductase</keyword>
<dbReference type="EMBL" id="MLHV01000005">
    <property type="protein sequence ID" value="OHU05745.1"/>
    <property type="molecule type" value="Genomic_DNA"/>
</dbReference>
<dbReference type="InterPro" id="IPR002347">
    <property type="entry name" value="SDR_fam"/>
</dbReference>